<evidence type="ECO:0000256" key="1">
    <source>
        <dbReference type="SAM" id="MobiDB-lite"/>
    </source>
</evidence>
<keyword evidence="2" id="KW-0812">Transmembrane</keyword>
<keyword evidence="2" id="KW-0472">Membrane</keyword>
<protein>
    <submittedName>
        <fullName evidence="3">YtxH domain-containing protein</fullName>
    </submittedName>
</protein>
<sequence>MVEQRMRQQSSNSKLLKGIMIGGAVGALIAMLDSSTRNKMKETAMDIKDSSMDMISHVKDNPGEVKEQMMQRFKTAAATLKDAMNDLQHLYENVNEGIFGKVNDVKDISKDALSSVKYMTEDLKEIGSKFAEAGSELMDSAMADSENSLLKESNKNASLESHEGSGHSLHNPPDTLK</sequence>
<feature type="region of interest" description="Disordered" evidence="1">
    <location>
        <begin position="141"/>
        <end position="177"/>
    </location>
</feature>
<gene>
    <name evidence="3" type="ORF">P4T90_22930</name>
</gene>
<dbReference type="RefSeq" id="WP_066269812.1">
    <property type="nucleotide sequence ID" value="NZ_JARMAB010000044.1"/>
</dbReference>
<accession>A0ABU6MRQ4</accession>
<dbReference type="Gene3D" id="1.20.120.20">
    <property type="entry name" value="Apolipoprotein"/>
    <property type="match status" value="1"/>
</dbReference>
<dbReference type="EMBL" id="JARMAB010000044">
    <property type="protein sequence ID" value="MED1205892.1"/>
    <property type="molecule type" value="Genomic_DNA"/>
</dbReference>
<keyword evidence="4" id="KW-1185">Reference proteome</keyword>
<evidence type="ECO:0000313" key="4">
    <source>
        <dbReference type="Proteomes" id="UP001341444"/>
    </source>
</evidence>
<dbReference type="Proteomes" id="UP001341444">
    <property type="component" value="Unassembled WGS sequence"/>
</dbReference>
<proteinExistence type="predicted"/>
<evidence type="ECO:0000256" key="2">
    <source>
        <dbReference type="SAM" id="Phobius"/>
    </source>
</evidence>
<reference evidence="3 4" key="1">
    <citation type="submission" date="2023-03" db="EMBL/GenBank/DDBJ databases">
        <title>Bacillus Genome Sequencing.</title>
        <authorList>
            <person name="Dunlap C."/>
        </authorList>
    </citation>
    <scope>NUCLEOTIDE SEQUENCE [LARGE SCALE GENOMIC DNA]</scope>
    <source>
        <strain evidence="3 4">B-23453</strain>
    </source>
</reference>
<comment type="caution">
    <text evidence="3">The sequence shown here is derived from an EMBL/GenBank/DDBJ whole genome shotgun (WGS) entry which is preliminary data.</text>
</comment>
<keyword evidence="2" id="KW-1133">Transmembrane helix</keyword>
<organism evidence="3 4">
    <name type="scientific">Heyndrickxia acidicola</name>
    <dbReference type="NCBI Taxonomy" id="209389"/>
    <lineage>
        <taxon>Bacteria</taxon>
        <taxon>Bacillati</taxon>
        <taxon>Bacillota</taxon>
        <taxon>Bacilli</taxon>
        <taxon>Bacillales</taxon>
        <taxon>Bacillaceae</taxon>
        <taxon>Heyndrickxia</taxon>
    </lineage>
</organism>
<evidence type="ECO:0000313" key="3">
    <source>
        <dbReference type="EMBL" id="MED1205892.1"/>
    </source>
</evidence>
<feature type="compositionally biased region" description="Polar residues" evidence="1">
    <location>
        <begin position="145"/>
        <end position="159"/>
    </location>
</feature>
<name>A0ABU6MRQ4_9BACI</name>
<feature type="transmembrane region" description="Helical" evidence="2">
    <location>
        <begin position="15"/>
        <end position="32"/>
    </location>
</feature>